<proteinExistence type="predicted"/>
<sequence length="300" mass="34700">MRKKRESSNMYTIPSFDLGKAASLMPKFTEDNLDSFFEAFENQAKVMQWPPKYWAALIHSSLIGKAQTITANLPFEQYSDYTQVKDCLLKAYDLLPVSYLKMFRTLKKYPQQSWVDFAREKLSAFERWRRAAGAASVESLSQLMLHEDLFKYFPERVHTYLLTFPTTNLLDTAAHADHFEISHAITTEMSKAPEKKSTSQGFSSRLTARKAPAGEPLKVYSDKKQVTNGSFSRQYPKDQLPLCLFCKKLGHRQFQCWHKQWEDKTQPRGRYPTQVINSSRKYETLDDVSLPFQASSSRPS</sequence>
<protein>
    <submittedName>
        <fullName evidence="1">Uncharacterized protein</fullName>
    </submittedName>
</protein>
<evidence type="ECO:0000313" key="2">
    <source>
        <dbReference type="Proteomes" id="UP001445076"/>
    </source>
</evidence>
<accession>A0AAW0WKV2</accession>
<dbReference type="SUPFAM" id="SSF47353">
    <property type="entry name" value="Retrovirus capsid dimerization domain-like"/>
    <property type="match status" value="1"/>
</dbReference>
<dbReference type="EMBL" id="JARKIK010000075">
    <property type="protein sequence ID" value="KAK8727686.1"/>
    <property type="molecule type" value="Genomic_DNA"/>
</dbReference>
<evidence type="ECO:0000313" key="1">
    <source>
        <dbReference type="EMBL" id="KAK8727686.1"/>
    </source>
</evidence>
<feature type="non-terminal residue" evidence="1">
    <location>
        <position position="300"/>
    </location>
</feature>
<dbReference type="PANTHER" id="PTHR46888">
    <property type="entry name" value="ZINC KNUCKLE DOMAINCONTAINING PROTEIN-RELATED"/>
    <property type="match status" value="1"/>
</dbReference>
<dbReference type="AlphaFoldDB" id="A0AAW0WKV2"/>
<comment type="caution">
    <text evidence="1">The sequence shown here is derived from an EMBL/GenBank/DDBJ whole genome shotgun (WGS) entry which is preliminary data.</text>
</comment>
<name>A0AAW0WKV2_CHEQU</name>
<dbReference type="Proteomes" id="UP001445076">
    <property type="component" value="Unassembled WGS sequence"/>
</dbReference>
<gene>
    <name evidence="1" type="ORF">OTU49_009696</name>
</gene>
<organism evidence="1 2">
    <name type="scientific">Cherax quadricarinatus</name>
    <name type="common">Australian red claw crayfish</name>
    <dbReference type="NCBI Taxonomy" id="27406"/>
    <lineage>
        <taxon>Eukaryota</taxon>
        <taxon>Metazoa</taxon>
        <taxon>Ecdysozoa</taxon>
        <taxon>Arthropoda</taxon>
        <taxon>Crustacea</taxon>
        <taxon>Multicrustacea</taxon>
        <taxon>Malacostraca</taxon>
        <taxon>Eumalacostraca</taxon>
        <taxon>Eucarida</taxon>
        <taxon>Decapoda</taxon>
        <taxon>Pleocyemata</taxon>
        <taxon>Astacidea</taxon>
        <taxon>Parastacoidea</taxon>
        <taxon>Parastacidae</taxon>
        <taxon>Cherax</taxon>
    </lineage>
</organism>
<keyword evidence="2" id="KW-1185">Reference proteome</keyword>
<reference evidence="1 2" key="1">
    <citation type="journal article" date="2024" name="BMC Genomics">
        <title>Genome assembly of redclaw crayfish (Cherax quadricarinatus) provides insights into its immune adaptation and hypoxia tolerance.</title>
        <authorList>
            <person name="Liu Z."/>
            <person name="Zheng J."/>
            <person name="Li H."/>
            <person name="Fang K."/>
            <person name="Wang S."/>
            <person name="He J."/>
            <person name="Zhou D."/>
            <person name="Weng S."/>
            <person name="Chi M."/>
            <person name="Gu Z."/>
            <person name="He J."/>
            <person name="Li F."/>
            <person name="Wang M."/>
        </authorList>
    </citation>
    <scope>NUCLEOTIDE SEQUENCE [LARGE SCALE GENOMIC DNA]</scope>
    <source>
        <strain evidence="1">ZL_2023a</strain>
    </source>
</reference>
<dbReference type="PANTHER" id="PTHR46888:SF13">
    <property type="entry name" value="RIBONUCLEASE H"/>
    <property type="match status" value="1"/>
</dbReference>